<proteinExistence type="predicted"/>
<dbReference type="PROSITE" id="PS51257">
    <property type="entry name" value="PROKAR_LIPOPROTEIN"/>
    <property type="match status" value="1"/>
</dbReference>
<dbReference type="Proteomes" id="UP000276133">
    <property type="component" value="Unassembled WGS sequence"/>
</dbReference>
<sequence length="82" mass="8963">MTQSGPRHEMVSSLSLTAACLSSLLKYLRYAVLASDKNLNKSLCRRSARVRTLSSSLMRLFSLDVVPSRPSVSNMSELVSAS</sequence>
<reference evidence="1 2" key="1">
    <citation type="journal article" date="2018" name="Sci. Rep.">
        <title>Genomic signatures of local adaptation to the degree of environmental predictability in rotifers.</title>
        <authorList>
            <person name="Franch-Gras L."/>
            <person name="Hahn C."/>
            <person name="Garcia-Roger E.M."/>
            <person name="Carmona M.J."/>
            <person name="Serra M."/>
            <person name="Gomez A."/>
        </authorList>
    </citation>
    <scope>NUCLEOTIDE SEQUENCE [LARGE SCALE GENOMIC DNA]</scope>
    <source>
        <strain evidence="1">HYR1</strain>
    </source>
</reference>
<dbReference type="EMBL" id="REGN01002352">
    <property type="protein sequence ID" value="RNA28724.1"/>
    <property type="molecule type" value="Genomic_DNA"/>
</dbReference>
<keyword evidence="2" id="KW-1185">Reference proteome</keyword>
<gene>
    <name evidence="1" type="ORF">BpHYR1_040640</name>
</gene>
<protein>
    <submittedName>
        <fullName evidence="1">Uncharacterized protein</fullName>
    </submittedName>
</protein>
<evidence type="ECO:0000313" key="1">
    <source>
        <dbReference type="EMBL" id="RNA28724.1"/>
    </source>
</evidence>
<name>A0A3M7RYS8_BRAPC</name>
<accession>A0A3M7RYS8</accession>
<comment type="caution">
    <text evidence="1">The sequence shown here is derived from an EMBL/GenBank/DDBJ whole genome shotgun (WGS) entry which is preliminary data.</text>
</comment>
<evidence type="ECO:0000313" key="2">
    <source>
        <dbReference type="Proteomes" id="UP000276133"/>
    </source>
</evidence>
<dbReference type="AlphaFoldDB" id="A0A3M7RYS8"/>
<organism evidence="1 2">
    <name type="scientific">Brachionus plicatilis</name>
    <name type="common">Marine rotifer</name>
    <name type="synonym">Brachionus muelleri</name>
    <dbReference type="NCBI Taxonomy" id="10195"/>
    <lineage>
        <taxon>Eukaryota</taxon>
        <taxon>Metazoa</taxon>
        <taxon>Spiralia</taxon>
        <taxon>Gnathifera</taxon>
        <taxon>Rotifera</taxon>
        <taxon>Eurotatoria</taxon>
        <taxon>Monogononta</taxon>
        <taxon>Pseudotrocha</taxon>
        <taxon>Ploima</taxon>
        <taxon>Brachionidae</taxon>
        <taxon>Brachionus</taxon>
    </lineage>
</organism>